<reference evidence="2" key="1">
    <citation type="submission" date="2018-03" db="EMBL/GenBank/DDBJ databases">
        <authorList>
            <person name="Zecchin S."/>
        </authorList>
    </citation>
    <scope>NUCLEOTIDE SEQUENCE [LARGE SCALE GENOMIC DNA]</scope>
</reference>
<evidence type="ECO:0000313" key="2">
    <source>
        <dbReference type="Proteomes" id="UP000245125"/>
    </source>
</evidence>
<sequence length="195" mass="22708">MPLVRKKGSKPFSEKSDMRRNYPEDAIIFIASLSSSRKIFDEAFEALRALFGRSYYQSPLLPWSYSSYYDTELGAPLMRNFIFFESIVDPGSLVEAKLSVLEVEKKFAEDGKRRINLDPGYMSLAKVVLASRKNYSHRIYLGKGVFCELELFYQAGRFNPLPYTYYDYRDDTFLKFFVDARELLKKRLDKKKASG</sequence>
<organism evidence="1 2">
    <name type="scientific">Candidatus Sulfobium mesophilum</name>
    <dbReference type="NCBI Taxonomy" id="2016548"/>
    <lineage>
        <taxon>Bacteria</taxon>
        <taxon>Pseudomonadati</taxon>
        <taxon>Nitrospirota</taxon>
        <taxon>Nitrospiria</taxon>
        <taxon>Nitrospirales</taxon>
        <taxon>Nitrospiraceae</taxon>
        <taxon>Candidatus Sulfobium</taxon>
    </lineage>
</organism>
<gene>
    <name evidence="1" type="ORF">NBG4_440012</name>
</gene>
<dbReference type="Proteomes" id="UP000245125">
    <property type="component" value="Unassembled WGS sequence"/>
</dbReference>
<evidence type="ECO:0000313" key="1">
    <source>
        <dbReference type="EMBL" id="SPQ01140.1"/>
    </source>
</evidence>
<dbReference type="EMBL" id="OUUY01000091">
    <property type="protein sequence ID" value="SPQ01140.1"/>
    <property type="molecule type" value="Genomic_DNA"/>
</dbReference>
<dbReference type="InterPro" id="IPR025529">
    <property type="entry name" value="DUF4416"/>
</dbReference>
<protein>
    <recommendedName>
        <fullName evidence="3">GTP-binding protein</fullName>
    </recommendedName>
</protein>
<dbReference type="Pfam" id="PF14385">
    <property type="entry name" value="DUF4416"/>
    <property type="match status" value="1"/>
</dbReference>
<evidence type="ECO:0008006" key="3">
    <source>
        <dbReference type="Google" id="ProtNLM"/>
    </source>
</evidence>
<name>A0A2U3QIF9_9BACT</name>
<keyword evidence="2" id="KW-1185">Reference proteome</keyword>
<dbReference type="AlphaFoldDB" id="A0A2U3QIF9"/>
<accession>A0A2U3QIF9</accession>
<dbReference type="OrthoDB" id="9788989at2"/>
<proteinExistence type="predicted"/>